<evidence type="ECO:0000313" key="1">
    <source>
        <dbReference type="EMBL" id="MBS9337509.1"/>
    </source>
</evidence>
<accession>A0ABS5QWC8</accession>
<sequence length="85" mass="9891">MTKRPRYSKEFKDSMIAFYHEGRSSKSFEKEFGMASTTVLKWAHGAQKQMIGNTIYTNNDIKKKKDHPREKNDLLKRAAVLLAKN</sequence>
<reference evidence="1 2" key="1">
    <citation type="submission" date="2020-02" db="EMBL/GenBank/DDBJ databases">
        <title>Fructobacillus sp. isolated from paper mulberry of Taiwan.</title>
        <authorList>
            <person name="Lin S.-T."/>
        </authorList>
    </citation>
    <scope>NUCLEOTIDE SEQUENCE [LARGE SCALE GENOMIC DNA]</scope>
    <source>
        <strain evidence="1 2">S1-1</strain>
    </source>
</reference>
<dbReference type="InterPro" id="IPR009057">
    <property type="entry name" value="Homeodomain-like_sf"/>
</dbReference>
<protein>
    <submittedName>
        <fullName evidence="1">Transposase</fullName>
    </submittedName>
</protein>
<gene>
    <name evidence="1" type="ORF">G6R30_03415</name>
</gene>
<dbReference type="EMBL" id="JAAMFL010000005">
    <property type="protein sequence ID" value="MBS9337509.1"/>
    <property type="molecule type" value="Genomic_DNA"/>
</dbReference>
<dbReference type="Proteomes" id="UP001519503">
    <property type="component" value="Unassembled WGS sequence"/>
</dbReference>
<name>A0ABS5QWC8_9LACO</name>
<organism evidence="1 2">
    <name type="scientific">Fructobacillus parabroussonetiae</name>
    <dbReference type="NCBI Taxonomy" id="2713174"/>
    <lineage>
        <taxon>Bacteria</taxon>
        <taxon>Bacillati</taxon>
        <taxon>Bacillota</taxon>
        <taxon>Bacilli</taxon>
        <taxon>Lactobacillales</taxon>
        <taxon>Lactobacillaceae</taxon>
        <taxon>Fructobacillus</taxon>
    </lineage>
</organism>
<keyword evidence="2" id="KW-1185">Reference proteome</keyword>
<evidence type="ECO:0000313" key="2">
    <source>
        <dbReference type="Proteomes" id="UP001519503"/>
    </source>
</evidence>
<dbReference type="SUPFAM" id="SSF46689">
    <property type="entry name" value="Homeodomain-like"/>
    <property type="match status" value="1"/>
</dbReference>
<comment type="caution">
    <text evidence="1">The sequence shown here is derived from an EMBL/GenBank/DDBJ whole genome shotgun (WGS) entry which is preliminary data.</text>
</comment>
<dbReference type="RefSeq" id="WP_213821469.1">
    <property type="nucleotide sequence ID" value="NZ_JAAMFL010000005.1"/>
</dbReference>
<proteinExistence type="predicted"/>